<gene>
    <name evidence="4" type="ORF">QYE76_012915</name>
</gene>
<feature type="domain" description="CCHC-type" evidence="3">
    <location>
        <begin position="178"/>
        <end position="191"/>
    </location>
</feature>
<feature type="compositionally biased region" description="Basic and acidic residues" evidence="2">
    <location>
        <begin position="440"/>
        <end position="452"/>
    </location>
</feature>
<dbReference type="GO" id="GO:0003676">
    <property type="term" value="F:nucleic acid binding"/>
    <property type="evidence" value="ECO:0007669"/>
    <property type="project" value="InterPro"/>
</dbReference>
<dbReference type="PROSITE" id="PS50158">
    <property type="entry name" value="ZF_CCHC"/>
    <property type="match status" value="1"/>
</dbReference>
<evidence type="ECO:0000259" key="3">
    <source>
        <dbReference type="PROSITE" id="PS50158"/>
    </source>
</evidence>
<dbReference type="EMBL" id="JAUUTY010000001">
    <property type="protein sequence ID" value="KAK1696218.1"/>
    <property type="molecule type" value="Genomic_DNA"/>
</dbReference>
<feature type="compositionally biased region" description="Low complexity" evidence="2">
    <location>
        <begin position="453"/>
        <end position="468"/>
    </location>
</feature>
<keyword evidence="5" id="KW-1185">Reference proteome</keyword>
<dbReference type="SUPFAM" id="SSF57756">
    <property type="entry name" value="Retrovirus zinc finger-like domains"/>
    <property type="match status" value="1"/>
</dbReference>
<feature type="region of interest" description="Disordered" evidence="2">
    <location>
        <begin position="150"/>
        <end position="169"/>
    </location>
</feature>
<dbReference type="InterPro" id="IPR001878">
    <property type="entry name" value="Znf_CCHC"/>
</dbReference>
<name>A0AAD8U1H1_LOLMU</name>
<dbReference type="PANTHER" id="PTHR33170:SF40">
    <property type="entry name" value="OS04G0557100 PROTEIN"/>
    <property type="match status" value="1"/>
</dbReference>
<proteinExistence type="predicted"/>
<dbReference type="Proteomes" id="UP001231189">
    <property type="component" value="Unassembled WGS sequence"/>
</dbReference>
<dbReference type="SMART" id="SM00343">
    <property type="entry name" value="ZnF_C2HC"/>
    <property type="match status" value="1"/>
</dbReference>
<dbReference type="InterPro" id="IPR036875">
    <property type="entry name" value="Znf_CCHC_sf"/>
</dbReference>
<keyword evidence="1" id="KW-0862">Zinc</keyword>
<dbReference type="GO" id="GO:0008270">
    <property type="term" value="F:zinc ion binding"/>
    <property type="evidence" value="ECO:0007669"/>
    <property type="project" value="UniProtKB-KW"/>
</dbReference>
<feature type="compositionally biased region" description="Gly residues" evidence="2">
    <location>
        <begin position="426"/>
        <end position="439"/>
    </location>
</feature>
<protein>
    <recommendedName>
        <fullName evidence="3">CCHC-type domain-containing protein</fullName>
    </recommendedName>
</protein>
<organism evidence="4 5">
    <name type="scientific">Lolium multiflorum</name>
    <name type="common">Italian ryegrass</name>
    <name type="synonym">Lolium perenne subsp. multiflorum</name>
    <dbReference type="NCBI Taxonomy" id="4521"/>
    <lineage>
        <taxon>Eukaryota</taxon>
        <taxon>Viridiplantae</taxon>
        <taxon>Streptophyta</taxon>
        <taxon>Embryophyta</taxon>
        <taxon>Tracheophyta</taxon>
        <taxon>Spermatophyta</taxon>
        <taxon>Magnoliopsida</taxon>
        <taxon>Liliopsida</taxon>
        <taxon>Poales</taxon>
        <taxon>Poaceae</taxon>
        <taxon>BOP clade</taxon>
        <taxon>Pooideae</taxon>
        <taxon>Poodae</taxon>
        <taxon>Poeae</taxon>
        <taxon>Poeae Chloroplast Group 2 (Poeae type)</taxon>
        <taxon>Loliodinae</taxon>
        <taxon>Loliinae</taxon>
        <taxon>Lolium</taxon>
    </lineage>
</organism>
<dbReference type="Gene3D" id="4.10.60.10">
    <property type="entry name" value="Zinc finger, CCHC-type"/>
    <property type="match status" value="1"/>
</dbReference>
<comment type="caution">
    <text evidence="4">The sequence shown here is derived from an EMBL/GenBank/DDBJ whole genome shotgun (WGS) entry which is preliminary data.</text>
</comment>
<reference evidence="4" key="1">
    <citation type="submission" date="2023-07" db="EMBL/GenBank/DDBJ databases">
        <title>A chromosome-level genome assembly of Lolium multiflorum.</title>
        <authorList>
            <person name="Chen Y."/>
            <person name="Copetti D."/>
            <person name="Kolliker R."/>
            <person name="Studer B."/>
        </authorList>
    </citation>
    <scope>NUCLEOTIDE SEQUENCE</scope>
    <source>
        <strain evidence="4">02402/16</strain>
        <tissue evidence="4">Leaf</tissue>
    </source>
</reference>
<dbReference type="AlphaFoldDB" id="A0AAD8U1H1"/>
<sequence length="834" mass="89388">MGAEGSRLVEVFQRVVEAMLADAWGKEEVEVDMASTEVVDTKRNYNNNSYSNYRAGYGGNQQRWNNQNNGGRGGTFQSRFRGANEGVVSGPIDAELLHQTVQAVVAAVTAVQKAPEVNNGPGHGSVAAAHAPVLAPVTPNVVVQSTNKAAEPQVVQGNAKDDEGLGPAKKKKEDKETCFRCKKPGHFIDDCTTPFCDLCESIHHLSSACHLLQAPKPTAILHGYANEALMFFEMTCGAFKAKVENPKLAKVSVEGEVMTIPEIIEHMKRIVPYEKFHWEVYHYKDNIYRVKLPSKYEVQRLKNFGSYVCPNKDTVLFFDFWSSVEEPLYMLPEVWVRVDGIPSDMRADYLSLWGIGSLFGKTLDVDMPFTRKNKLLRIKIGCLDRTLIPQDSDVFIRRGFYKLRFEVEAGNGIQEVNMTEANLDNNGGGDPNNGLGQGEGHNDMEMDARGMDNEGNANNNGQVGNGENNGEEGMQEQGAQVEEISIGTLKVPVSPLGRSASGSPRIAVPGALSSVLSADNRHLTRAAEGASFGQLSGVEAANVTPPALQRVGYAAVVSPLVANGVQGTNHALMSAAGNHVLEPLPANEEERVKHAGDWWGGGDKLGSDAVTQAGTGHISTHVSPQKIPDTAVSVGLNVNGQVGPMMRQAAHCLGGSSVQGAAGSLEPVKQVENIMGRPLVHNRQEISTFDSQGIRRDASSMNSSGGSPLLSVFSSNNDIHNASISIVDNGSVSHCPSLEEIIAFGGIPKPSGNVRSSTRLGGQPNADMPQLEKAMMKAQSRDDSFSSGYPYGLPLGSAVGPALSGGTTGCYGYWMHTSPDGRSGYLVPGWLASY</sequence>
<accession>A0AAD8U1H1</accession>
<evidence type="ECO:0000313" key="5">
    <source>
        <dbReference type="Proteomes" id="UP001231189"/>
    </source>
</evidence>
<dbReference type="PANTHER" id="PTHR33170">
    <property type="entry name" value="DUF4283 DOMAIN-CONTAINING PROTEIN-RELATED"/>
    <property type="match status" value="1"/>
</dbReference>
<dbReference type="Pfam" id="PF00098">
    <property type="entry name" value="zf-CCHC"/>
    <property type="match status" value="1"/>
</dbReference>
<evidence type="ECO:0000256" key="2">
    <source>
        <dbReference type="SAM" id="MobiDB-lite"/>
    </source>
</evidence>
<evidence type="ECO:0000313" key="4">
    <source>
        <dbReference type="EMBL" id="KAK1696218.1"/>
    </source>
</evidence>
<feature type="region of interest" description="Disordered" evidence="2">
    <location>
        <begin position="420"/>
        <end position="477"/>
    </location>
</feature>
<keyword evidence="1" id="KW-0863">Zinc-finger</keyword>
<keyword evidence="1" id="KW-0479">Metal-binding</keyword>
<evidence type="ECO:0000256" key="1">
    <source>
        <dbReference type="PROSITE-ProRule" id="PRU00047"/>
    </source>
</evidence>